<evidence type="ECO:0000313" key="4">
    <source>
        <dbReference type="EMBL" id="PVH36826.1"/>
    </source>
</evidence>
<feature type="compositionally biased region" description="Basic and acidic residues" evidence="2">
    <location>
        <begin position="91"/>
        <end position="113"/>
    </location>
</feature>
<dbReference type="InterPro" id="IPR013761">
    <property type="entry name" value="SAM/pointed_sf"/>
</dbReference>
<dbReference type="InterPro" id="IPR001660">
    <property type="entry name" value="SAM"/>
</dbReference>
<protein>
    <recommendedName>
        <fullName evidence="3">SAM domain-containing protein</fullName>
    </recommendedName>
</protein>
<keyword evidence="1" id="KW-0677">Repeat</keyword>
<dbReference type="Gene3D" id="1.10.150.50">
    <property type="entry name" value="Transcription Factor, Ets-1"/>
    <property type="match status" value="1"/>
</dbReference>
<gene>
    <name evidence="4" type="ORF">PAHAL_6G177100</name>
</gene>
<proteinExistence type="predicted"/>
<sequence>MNTQLAMSGVYDEKPPTEVPTDPACSRNSIDEDDDWVIVKKQRITILIPPPSPDAANPESDRPTVSSKHSGLTLRNRDWDAARKKHPKQLIAEKSKNTPEDGNSEKAQVDHSEGTVQKDVPKMVVDIPLHSPAAPVIKSEWTEGGFQAVKGLFHQGSGQVANSTGIMYNPMMPVISSPVADKIMRARLLERRVARFGGLRNWLFDCGLGWFVGILDSEKLGMYQLVSLTMTQLKEMGLVAVGPRRKLIHAIDSLCCPRHVETVS</sequence>
<dbReference type="Proteomes" id="UP000243499">
    <property type="component" value="Chromosome 6"/>
</dbReference>
<name>A0A2T8IGT2_9POAL</name>
<evidence type="ECO:0000256" key="1">
    <source>
        <dbReference type="ARBA" id="ARBA00022737"/>
    </source>
</evidence>
<evidence type="ECO:0000256" key="2">
    <source>
        <dbReference type="SAM" id="MobiDB-lite"/>
    </source>
</evidence>
<dbReference type="Pfam" id="PF00536">
    <property type="entry name" value="SAM_1"/>
    <property type="match status" value="1"/>
</dbReference>
<dbReference type="SUPFAM" id="SSF47769">
    <property type="entry name" value="SAM/Pointed domain"/>
    <property type="match status" value="1"/>
</dbReference>
<evidence type="ECO:0000259" key="3">
    <source>
        <dbReference type="Pfam" id="PF00536"/>
    </source>
</evidence>
<dbReference type="PANTHER" id="PTHR10627:SF68">
    <property type="entry name" value="F26K24.15 PROTEIN-RELATED"/>
    <property type="match status" value="1"/>
</dbReference>
<feature type="domain" description="SAM" evidence="3">
    <location>
        <begin position="199"/>
        <end position="254"/>
    </location>
</feature>
<dbReference type="CDD" id="cd09487">
    <property type="entry name" value="SAM_superfamily"/>
    <property type="match status" value="1"/>
</dbReference>
<accession>A0A2T8IGT2</accession>
<feature type="region of interest" description="Disordered" evidence="2">
    <location>
        <begin position="1"/>
        <end position="117"/>
    </location>
</feature>
<reference evidence="4" key="1">
    <citation type="submission" date="2018-04" db="EMBL/GenBank/DDBJ databases">
        <title>WGS assembly of Panicum hallii.</title>
        <authorList>
            <person name="Lovell J."/>
            <person name="Jenkins J."/>
            <person name="Lowry D."/>
            <person name="Mamidi S."/>
            <person name="Sreedasyam A."/>
            <person name="Weng X."/>
            <person name="Barry K."/>
            <person name="Bonette J."/>
            <person name="Campitelli B."/>
            <person name="Daum C."/>
            <person name="Gordon S."/>
            <person name="Gould B."/>
            <person name="Lipzen A."/>
            <person name="Macqueen A."/>
            <person name="Palacio-Mejia J."/>
            <person name="Plott C."/>
            <person name="Shakirov E."/>
            <person name="Shu S."/>
            <person name="Yoshinaga Y."/>
            <person name="Zane M."/>
            <person name="Rokhsar D."/>
            <person name="Grimwood J."/>
            <person name="Schmutz J."/>
            <person name="Juenger T."/>
        </authorList>
    </citation>
    <scope>NUCLEOTIDE SEQUENCE [LARGE SCALE GENOMIC DNA]</scope>
    <source>
        <strain evidence="4">FIL2</strain>
    </source>
</reference>
<dbReference type="EMBL" id="CM008051">
    <property type="protein sequence ID" value="PVH36826.1"/>
    <property type="molecule type" value="Genomic_DNA"/>
</dbReference>
<organism evidence="4">
    <name type="scientific">Panicum hallii</name>
    <dbReference type="NCBI Taxonomy" id="206008"/>
    <lineage>
        <taxon>Eukaryota</taxon>
        <taxon>Viridiplantae</taxon>
        <taxon>Streptophyta</taxon>
        <taxon>Embryophyta</taxon>
        <taxon>Tracheophyta</taxon>
        <taxon>Spermatophyta</taxon>
        <taxon>Magnoliopsida</taxon>
        <taxon>Liliopsida</taxon>
        <taxon>Poales</taxon>
        <taxon>Poaceae</taxon>
        <taxon>PACMAD clade</taxon>
        <taxon>Panicoideae</taxon>
        <taxon>Panicodae</taxon>
        <taxon>Paniceae</taxon>
        <taxon>Panicinae</taxon>
        <taxon>Panicum</taxon>
        <taxon>Panicum sect. Panicum</taxon>
    </lineage>
</organism>
<dbReference type="Gramene" id="PVH36826">
    <property type="protein sequence ID" value="PVH36826"/>
    <property type="gene ID" value="PAHAL_6G177100"/>
</dbReference>
<dbReference type="PANTHER" id="PTHR10627">
    <property type="entry name" value="SCP160"/>
    <property type="match status" value="1"/>
</dbReference>
<dbReference type="AlphaFoldDB" id="A0A2T8IGT2"/>